<proteinExistence type="predicted"/>
<protein>
    <submittedName>
        <fullName evidence="2">Uncharacterized protein</fullName>
    </submittedName>
</protein>
<feature type="transmembrane region" description="Helical" evidence="1">
    <location>
        <begin position="12"/>
        <end position="27"/>
    </location>
</feature>
<dbReference type="RefSeq" id="WP_118199378.1">
    <property type="nucleotide sequence ID" value="NZ_QRHO01000019.1"/>
</dbReference>
<evidence type="ECO:0000256" key="1">
    <source>
        <dbReference type="SAM" id="Phobius"/>
    </source>
</evidence>
<accession>A0A414QM86</accession>
<feature type="transmembrane region" description="Helical" evidence="1">
    <location>
        <begin position="75"/>
        <end position="97"/>
    </location>
</feature>
<feature type="transmembrane region" description="Helical" evidence="1">
    <location>
        <begin position="33"/>
        <end position="49"/>
    </location>
</feature>
<evidence type="ECO:0000313" key="2">
    <source>
        <dbReference type="EMBL" id="RHF81904.1"/>
    </source>
</evidence>
<keyword evidence="1" id="KW-0812">Transmembrane</keyword>
<feature type="transmembrane region" description="Helical" evidence="1">
    <location>
        <begin position="103"/>
        <end position="121"/>
    </location>
</feature>
<name>A0A414QM86_9FIRM</name>
<keyword evidence="1" id="KW-0472">Membrane</keyword>
<reference evidence="2 3" key="1">
    <citation type="submission" date="2018-08" db="EMBL/GenBank/DDBJ databases">
        <title>A genome reference for cultivated species of the human gut microbiota.</title>
        <authorList>
            <person name="Zou Y."/>
            <person name="Xue W."/>
            <person name="Luo G."/>
        </authorList>
    </citation>
    <scope>NUCLEOTIDE SEQUENCE [LARGE SCALE GENOMIC DNA]</scope>
    <source>
        <strain evidence="2 3">AM23-3</strain>
    </source>
</reference>
<evidence type="ECO:0000313" key="3">
    <source>
        <dbReference type="Proteomes" id="UP000284579"/>
    </source>
</evidence>
<gene>
    <name evidence="2" type="ORF">DW656_12540</name>
</gene>
<keyword evidence="1" id="KW-1133">Transmembrane helix</keyword>
<dbReference type="AlphaFoldDB" id="A0A414QM86"/>
<dbReference type="Proteomes" id="UP000284579">
    <property type="component" value="Unassembled WGS sequence"/>
</dbReference>
<comment type="caution">
    <text evidence="2">The sequence shown here is derived from an EMBL/GenBank/DDBJ whole genome shotgun (WGS) entry which is preliminary data.</text>
</comment>
<sequence>MKNLVKKVRDGFWYVMVAGAIVDVIFNKLCTGWLYIVLLIVGLGALIWGDHLQHGRKLFDVTKDEVSRSINMGEALMNVLGVLYIPAIFMCVSSEWLELREKIIVSIAVIGIIVELNCRIYKYKERLRSLEKTE</sequence>
<dbReference type="EMBL" id="QRHO01000019">
    <property type="protein sequence ID" value="RHF81904.1"/>
    <property type="molecule type" value="Genomic_DNA"/>
</dbReference>
<organism evidence="2 3">
    <name type="scientific">Coprococcus comes</name>
    <dbReference type="NCBI Taxonomy" id="410072"/>
    <lineage>
        <taxon>Bacteria</taxon>
        <taxon>Bacillati</taxon>
        <taxon>Bacillota</taxon>
        <taxon>Clostridia</taxon>
        <taxon>Lachnospirales</taxon>
        <taxon>Lachnospiraceae</taxon>
        <taxon>Coprococcus</taxon>
    </lineage>
</organism>